<dbReference type="Proteomes" id="UP000321513">
    <property type="component" value="Unassembled WGS sequence"/>
</dbReference>
<protein>
    <recommendedName>
        <fullName evidence="3">Lipocalin-like domain-containing protein</fullName>
    </recommendedName>
</protein>
<gene>
    <name evidence="1" type="ORF">SAE01_18940</name>
</gene>
<dbReference type="EMBL" id="BJYT01000006">
    <property type="protein sequence ID" value="GEO09398.1"/>
    <property type="molecule type" value="Genomic_DNA"/>
</dbReference>
<name>A0A512BBP1_9BACT</name>
<dbReference type="AlphaFoldDB" id="A0A512BBP1"/>
<comment type="caution">
    <text evidence="1">The sequence shown here is derived from an EMBL/GenBank/DDBJ whole genome shotgun (WGS) entry which is preliminary data.</text>
</comment>
<reference evidence="1 2" key="1">
    <citation type="submission" date="2019-07" db="EMBL/GenBank/DDBJ databases">
        <title>Whole genome shotgun sequence of Segetibacter aerophilus NBRC 106135.</title>
        <authorList>
            <person name="Hosoyama A."/>
            <person name="Uohara A."/>
            <person name="Ohji S."/>
            <person name="Ichikawa N."/>
        </authorList>
    </citation>
    <scope>NUCLEOTIDE SEQUENCE [LARGE SCALE GENOMIC DNA]</scope>
    <source>
        <strain evidence="1 2">NBRC 106135</strain>
    </source>
</reference>
<keyword evidence="2" id="KW-1185">Reference proteome</keyword>
<sequence>MQRFLIGYCQAKKIIQMKVLLCIAAFFSTVLFFACTKNYIVDDSINSAIVGKWFLVETLADPGDGSGRWTPVSDPNRYYMKFNSDGSLENNTPGILANLRRYKTPNDSSINFVYPDGASFSLRYKIEGNSLTLSGGCIEACGSKFIRRPL</sequence>
<evidence type="ECO:0000313" key="1">
    <source>
        <dbReference type="EMBL" id="GEO09398.1"/>
    </source>
</evidence>
<organism evidence="1 2">
    <name type="scientific">Segetibacter aerophilus</name>
    <dbReference type="NCBI Taxonomy" id="670293"/>
    <lineage>
        <taxon>Bacteria</taxon>
        <taxon>Pseudomonadati</taxon>
        <taxon>Bacteroidota</taxon>
        <taxon>Chitinophagia</taxon>
        <taxon>Chitinophagales</taxon>
        <taxon>Chitinophagaceae</taxon>
        <taxon>Segetibacter</taxon>
    </lineage>
</organism>
<proteinExistence type="predicted"/>
<evidence type="ECO:0008006" key="3">
    <source>
        <dbReference type="Google" id="ProtNLM"/>
    </source>
</evidence>
<evidence type="ECO:0000313" key="2">
    <source>
        <dbReference type="Proteomes" id="UP000321513"/>
    </source>
</evidence>
<dbReference type="PROSITE" id="PS51257">
    <property type="entry name" value="PROKAR_LIPOPROTEIN"/>
    <property type="match status" value="1"/>
</dbReference>
<accession>A0A512BBP1</accession>